<dbReference type="InterPro" id="IPR053781">
    <property type="entry name" value="F-box_AtFBL13-like"/>
</dbReference>
<dbReference type="SUPFAM" id="SSF81383">
    <property type="entry name" value="F-box domain"/>
    <property type="match status" value="1"/>
</dbReference>
<dbReference type="EMBL" id="CM010721">
    <property type="protein sequence ID" value="RZC71477.1"/>
    <property type="molecule type" value="Genomic_DNA"/>
</dbReference>
<dbReference type="AlphaFoldDB" id="A0A4Y7KF49"/>
<dbReference type="Gramene" id="RZC71477">
    <property type="protein sequence ID" value="RZC71477"/>
    <property type="gene ID" value="C5167_034636"/>
</dbReference>
<dbReference type="InterPro" id="IPR006566">
    <property type="entry name" value="FBD"/>
</dbReference>
<dbReference type="InterPro" id="IPR032675">
    <property type="entry name" value="LRR_dom_sf"/>
</dbReference>
<dbReference type="SUPFAM" id="SSF52047">
    <property type="entry name" value="RNI-like"/>
    <property type="match status" value="1"/>
</dbReference>
<dbReference type="Pfam" id="PF08387">
    <property type="entry name" value="FBD"/>
    <property type="match status" value="1"/>
</dbReference>
<dbReference type="Gene3D" id="1.20.1280.50">
    <property type="match status" value="1"/>
</dbReference>
<proteinExistence type="predicted"/>
<dbReference type="InterPro" id="IPR036047">
    <property type="entry name" value="F-box-like_dom_sf"/>
</dbReference>
<accession>A0A4Y7KF49</accession>
<dbReference type="SMART" id="SM00579">
    <property type="entry name" value="FBD"/>
    <property type="match status" value="1"/>
</dbReference>
<reference evidence="2 3" key="1">
    <citation type="journal article" date="2018" name="Science">
        <title>The opium poppy genome and morphinan production.</title>
        <authorList>
            <person name="Guo L."/>
            <person name="Winzer T."/>
            <person name="Yang X."/>
            <person name="Li Y."/>
            <person name="Ning Z."/>
            <person name="He Z."/>
            <person name="Teodor R."/>
            <person name="Lu Y."/>
            <person name="Bowser T.A."/>
            <person name="Graham I.A."/>
            <person name="Ye K."/>
        </authorList>
    </citation>
    <scope>NUCLEOTIDE SEQUENCE [LARGE SCALE GENOMIC DNA]</scope>
    <source>
        <strain evidence="3">cv. HN1</strain>
        <tissue evidence="2">Leaves</tissue>
    </source>
</reference>
<feature type="domain" description="F-box" evidence="1">
    <location>
        <begin position="13"/>
        <end position="61"/>
    </location>
</feature>
<dbReference type="PANTHER" id="PTHR31900:SF27">
    <property type="entry name" value="FBD DOMAIN-CONTAINING PROTEIN"/>
    <property type="match status" value="1"/>
</dbReference>
<dbReference type="CDD" id="cd22160">
    <property type="entry name" value="F-box_AtFBL13-like"/>
    <property type="match status" value="1"/>
</dbReference>
<dbReference type="Gene3D" id="3.80.10.10">
    <property type="entry name" value="Ribonuclease Inhibitor"/>
    <property type="match status" value="1"/>
</dbReference>
<dbReference type="InterPro" id="IPR050232">
    <property type="entry name" value="FBL13/AtMIF1-like"/>
</dbReference>
<gene>
    <name evidence="2" type="ORF">C5167_034636</name>
</gene>
<dbReference type="PROSITE" id="PS50181">
    <property type="entry name" value="FBOX"/>
    <property type="match status" value="1"/>
</dbReference>
<dbReference type="PANTHER" id="PTHR31900">
    <property type="entry name" value="F-BOX/RNI SUPERFAMILY PROTEIN-RELATED"/>
    <property type="match status" value="1"/>
</dbReference>
<sequence>MKGKNSGCSSSEEDRISNLPDSLIHHILSFIDTKFAVQTCVLSKRWRYIWTSMPKLNFSNACHRRESDDDDDCGDEGVNLINRFQKFVDKELHIEAKPDEDFEIPLCLYTCKSLTKLDLELFGFQEGDMDVCISKIILPHCMSLPRLKSLHLRLSYVLFTDEKLTRKFFSSFPNLESLVIAYWGPDEGGFLDMNLKISLPQLKHFEFNNPEEECNCEVTLHAPSLSSFIFNSHLSTSFTLENLSSLVTADVEINVNWKDEMPNSCAQRLMRFFRGLYKVKILALRHSFIKALGGALVILDTQLLEFYNLRCLELRTYLSKYCLRSIFYVLKNSPNLESVSLQIPQECYYDPQEYPHFDEVKINHENVEDYWYAGLSSQCMIRHLKFVEIDGLRGCIYELKFLEILLKHATVLEKVVLAYHSTKKDWLREKRMKKFNEMLLTFPRASKNINFLFKFSKRTSEKRVVLDQRVSCRVHWIQKASIVVEKEDCLIDTSETT</sequence>
<organism evidence="2 3">
    <name type="scientific">Papaver somniferum</name>
    <name type="common">Opium poppy</name>
    <dbReference type="NCBI Taxonomy" id="3469"/>
    <lineage>
        <taxon>Eukaryota</taxon>
        <taxon>Viridiplantae</taxon>
        <taxon>Streptophyta</taxon>
        <taxon>Embryophyta</taxon>
        <taxon>Tracheophyta</taxon>
        <taxon>Spermatophyta</taxon>
        <taxon>Magnoliopsida</taxon>
        <taxon>Ranunculales</taxon>
        <taxon>Papaveraceae</taxon>
        <taxon>Papaveroideae</taxon>
        <taxon>Papaver</taxon>
    </lineage>
</organism>
<evidence type="ECO:0000313" key="3">
    <source>
        <dbReference type="Proteomes" id="UP000316621"/>
    </source>
</evidence>
<name>A0A4Y7KF49_PAPSO</name>
<dbReference type="Pfam" id="PF00646">
    <property type="entry name" value="F-box"/>
    <property type="match status" value="1"/>
</dbReference>
<protein>
    <recommendedName>
        <fullName evidence="1">F-box domain-containing protein</fullName>
    </recommendedName>
</protein>
<keyword evidence="3" id="KW-1185">Reference proteome</keyword>
<dbReference type="InterPro" id="IPR001810">
    <property type="entry name" value="F-box_dom"/>
</dbReference>
<evidence type="ECO:0000313" key="2">
    <source>
        <dbReference type="EMBL" id="RZC71477.1"/>
    </source>
</evidence>
<evidence type="ECO:0000259" key="1">
    <source>
        <dbReference type="PROSITE" id="PS50181"/>
    </source>
</evidence>
<dbReference type="Proteomes" id="UP000316621">
    <property type="component" value="Chromosome 7"/>
</dbReference>
<dbReference type="SMART" id="SM00256">
    <property type="entry name" value="FBOX"/>
    <property type="match status" value="1"/>
</dbReference>